<keyword evidence="1" id="KW-0812">Transmembrane</keyword>
<dbReference type="Proteomes" id="UP000248729">
    <property type="component" value="Unassembled WGS sequence"/>
</dbReference>
<comment type="caution">
    <text evidence="3">The sequence shown here is derived from an EMBL/GenBank/DDBJ whole genome shotgun (WGS) entry which is preliminary data.</text>
</comment>
<proteinExistence type="predicted"/>
<feature type="transmembrane region" description="Helical" evidence="1">
    <location>
        <begin position="335"/>
        <end position="358"/>
    </location>
</feature>
<dbReference type="Proteomes" id="UP000236547">
    <property type="component" value="Unassembled WGS sequence"/>
</dbReference>
<name>A0A2J8G171_VIBDI</name>
<gene>
    <name evidence="3" type="ORF">C1N32_11450</name>
    <name evidence="2" type="ORF">C1O25_20925</name>
    <name evidence="4" type="ORF">DET48_10416</name>
</gene>
<feature type="transmembrane region" description="Helical" evidence="1">
    <location>
        <begin position="401"/>
        <end position="420"/>
    </location>
</feature>
<feature type="transmembrane region" description="Helical" evidence="1">
    <location>
        <begin position="364"/>
        <end position="389"/>
    </location>
</feature>
<dbReference type="NCBIfam" id="NF037982">
    <property type="entry name" value="Nramp_1"/>
    <property type="match status" value="1"/>
</dbReference>
<evidence type="ECO:0000313" key="6">
    <source>
        <dbReference type="Proteomes" id="UP000236547"/>
    </source>
</evidence>
<protein>
    <submittedName>
        <fullName evidence="3">Divalent metal cation transporter</fullName>
    </submittedName>
    <submittedName>
        <fullName evidence="4">Mn2+/Fe2+ NRAMP family transporter</fullName>
    </submittedName>
</protein>
<feature type="transmembrane region" description="Helical" evidence="1">
    <location>
        <begin position="127"/>
        <end position="146"/>
    </location>
</feature>
<dbReference type="EMBL" id="QLTR01000004">
    <property type="protein sequence ID" value="RAS67483.1"/>
    <property type="molecule type" value="Genomic_DNA"/>
</dbReference>
<dbReference type="RefSeq" id="WP_042485388.1">
    <property type="nucleotide sequence ID" value="NZ_CBCRWT010000006.1"/>
</dbReference>
<feature type="transmembrane region" description="Helical" evidence="1">
    <location>
        <begin position="241"/>
        <end position="261"/>
    </location>
</feature>
<feature type="transmembrane region" description="Helical" evidence="1">
    <location>
        <begin position="293"/>
        <end position="314"/>
    </location>
</feature>
<dbReference type="EMBL" id="POSK01000007">
    <property type="protein sequence ID" value="PNI04493.1"/>
    <property type="molecule type" value="Genomic_DNA"/>
</dbReference>
<feature type="transmembrane region" description="Helical" evidence="1">
    <location>
        <begin position="21"/>
        <end position="40"/>
    </location>
</feature>
<evidence type="ECO:0000313" key="2">
    <source>
        <dbReference type="EMBL" id="PNH96994.1"/>
    </source>
</evidence>
<sequence length="424" mass="45640">MENAVSYPSEQRLSLSQLLRSLGPGIMMAAAAVGGSHLVASTKAGAIYGWQLAILILLVNLFKYPFFKAGVQYTMGTGESLVEGYAKLGKPYLWVFTILAVFSAVVNTAALLMFSASLLGYFVPFDLSLPVLCGIVLVTCLVILFAGHYKALDTLSKVIMAVLTIATLLAVVIAAANAAPVSSVAAETPSPWTIAAIGFLVVTMGWMPAPIEISSLTSVWLKSQCRHQKVTAQSALFDFNVGYIGTAILAIVFLALGALVLNGTGVELSKSGIGFSHQLVGLYASTIGEWSRYLIAVIAFFCIFGSTITVIDGYSRVIAESQRLIKEDKEQNPKVLQTWMIVVSAASLAIIVFYASALLPMLDFAMVMAFMTTPIFALLNYILVTKTVLPKELAVGPKLKALSILGLVYLFGFLALFIWWKWIM</sequence>
<feature type="transmembrane region" description="Helical" evidence="1">
    <location>
        <begin position="158"/>
        <end position="180"/>
    </location>
</feature>
<dbReference type="GeneID" id="94023511"/>
<evidence type="ECO:0000313" key="3">
    <source>
        <dbReference type="EMBL" id="PNI04493.1"/>
    </source>
</evidence>
<dbReference type="Proteomes" id="UP000236449">
    <property type="component" value="Unassembled WGS sequence"/>
</dbReference>
<evidence type="ECO:0000313" key="5">
    <source>
        <dbReference type="Proteomes" id="UP000236449"/>
    </source>
</evidence>
<reference evidence="4 7" key="2">
    <citation type="submission" date="2018-06" db="EMBL/GenBank/DDBJ databases">
        <title>Freshwater and sediment microbial communities from various areas in North America, analyzing microbe dynamics in response to fracking.</title>
        <authorList>
            <person name="Lamendella R."/>
        </authorList>
    </citation>
    <scope>NUCLEOTIDE SEQUENCE [LARGE SCALE GENOMIC DNA]</scope>
    <source>
        <strain evidence="4 7">99A</strain>
    </source>
</reference>
<organism evidence="3 5">
    <name type="scientific">Vibrio diazotrophicus</name>
    <dbReference type="NCBI Taxonomy" id="685"/>
    <lineage>
        <taxon>Bacteria</taxon>
        <taxon>Pseudomonadati</taxon>
        <taxon>Pseudomonadota</taxon>
        <taxon>Gammaproteobacteria</taxon>
        <taxon>Vibrionales</taxon>
        <taxon>Vibrionaceae</taxon>
        <taxon>Vibrio</taxon>
    </lineage>
</organism>
<evidence type="ECO:0000313" key="7">
    <source>
        <dbReference type="Proteomes" id="UP000248729"/>
    </source>
</evidence>
<dbReference type="OrthoDB" id="4858698at2"/>
<evidence type="ECO:0000256" key="1">
    <source>
        <dbReference type="SAM" id="Phobius"/>
    </source>
</evidence>
<reference evidence="5 6" key="1">
    <citation type="submission" date="2018-01" db="EMBL/GenBank/DDBJ databases">
        <title>Draft genome sequences of six Vibrio diazotrophicus strains isolated from deep-sea sediments of the Baltic Sea.</title>
        <authorList>
            <person name="Castillo D."/>
            <person name="Vandieken V."/>
            <person name="Chiang O."/>
            <person name="Middelboe M."/>
        </authorList>
    </citation>
    <scope>NUCLEOTIDE SEQUENCE [LARGE SCALE GENOMIC DNA]</scope>
    <source>
        <strain evidence="3 5">60.27F</strain>
        <strain evidence="2 6">65.10M</strain>
    </source>
</reference>
<keyword evidence="1" id="KW-0472">Membrane</keyword>
<feature type="transmembrane region" description="Helical" evidence="1">
    <location>
        <begin position="92"/>
        <end position="121"/>
    </location>
</feature>
<dbReference type="EMBL" id="POSM01000047">
    <property type="protein sequence ID" value="PNH96994.1"/>
    <property type="molecule type" value="Genomic_DNA"/>
</dbReference>
<keyword evidence="1" id="KW-1133">Transmembrane helix</keyword>
<dbReference type="AlphaFoldDB" id="A0A2J8G171"/>
<evidence type="ECO:0000313" key="4">
    <source>
        <dbReference type="EMBL" id="RAS67483.1"/>
    </source>
</evidence>
<feature type="transmembrane region" description="Helical" evidence="1">
    <location>
        <begin position="192"/>
        <end position="221"/>
    </location>
</feature>
<keyword evidence="6" id="KW-1185">Reference proteome</keyword>
<accession>A0A2J8G171</accession>
<feature type="transmembrane region" description="Helical" evidence="1">
    <location>
        <begin position="46"/>
        <end position="66"/>
    </location>
</feature>